<feature type="region of interest" description="Disordered" evidence="2">
    <location>
        <begin position="196"/>
        <end position="228"/>
    </location>
</feature>
<dbReference type="RefSeq" id="XP_062703136.1">
    <property type="nucleotide sequence ID" value="XM_062847152.1"/>
</dbReference>
<dbReference type="PANTHER" id="PTHR33198">
    <property type="entry name" value="ANK_REP_REGION DOMAIN-CONTAINING PROTEIN-RELATED"/>
    <property type="match status" value="1"/>
</dbReference>
<dbReference type="Proteomes" id="UP000069940">
    <property type="component" value="Unassembled WGS sequence"/>
</dbReference>
<evidence type="ECO:0000259" key="3">
    <source>
        <dbReference type="PROSITE" id="PS50158"/>
    </source>
</evidence>
<dbReference type="InterPro" id="IPR001878">
    <property type="entry name" value="Znf_CCHC"/>
</dbReference>
<feature type="compositionally biased region" description="Basic and acidic residues" evidence="2">
    <location>
        <begin position="204"/>
        <end position="214"/>
    </location>
</feature>
<reference evidence="4" key="2">
    <citation type="submission" date="2025-05" db="UniProtKB">
        <authorList>
            <consortium name="EnsemblMetazoa"/>
        </authorList>
    </citation>
    <scope>IDENTIFICATION</scope>
    <source>
        <strain evidence="4">Foshan</strain>
    </source>
</reference>
<evidence type="ECO:0000313" key="4">
    <source>
        <dbReference type="EnsemblMetazoa" id="AALFPA23_008503.P11484"/>
    </source>
</evidence>
<organism evidence="4 5">
    <name type="scientific">Aedes albopictus</name>
    <name type="common">Asian tiger mosquito</name>
    <name type="synonym">Stegomyia albopicta</name>
    <dbReference type="NCBI Taxonomy" id="7160"/>
    <lineage>
        <taxon>Eukaryota</taxon>
        <taxon>Metazoa</taxon>
        <taxon>Ecdysozoa</taxon>
        <taxon>Arthropoda</taxon>
        <taxon>Hexapoda</taxon>
        <taxon>Insecta</taxon>
        <taxon>Pterygota</taxon>
        <taxon>Neoptera</taxon>
        <taxon>Endopterygota</taxon>
        <taxon>Diptera</taxon>
        <taxon>Nematocera</taxon>
        <taxon>Culicoidea</taxon>
        <taxon>Culicidae</taxon>
        <taxon>Culicinae</taxon>
        <taxon>Aedini</taxon>
        <taxon>Aedes</taxon>
        <taxon>Stegomyia</taxon>
    </lineage>
</organism>
<accession>A0ABM1YER5</accession>
<dbReference type="Gene3D" id="4.10.60.10">
    <property type="entry name" value="Zinc finger, CCHC-type"/>
    <property type="match status" value="1"/>
</dbReference>
<feature type="domain" description="CCHC-type" evidence="3">
    <location>
        <begin position="243"/>
        <end position="258"/>
    </location>
</feature>
<dbReference type="PROSITE" id="PS50158">
    <property type="entry name" value="ZF_CCHC"/>
    <property type="match status" value="1"/>
</dbReference>
<keyword evidence="1" id="KW-0863">Zinc-finger</keyword>
<keyword evidence="5" id="KW-1185">Reference proteome</keyword>
<name>A0ABM1YER5_AEDAL</name>
<proteinExistence type="predicted"/>
<dbReference type="InterPro" id="IPR036875">
    <property type="entry name" value="Znf_CCHC_sf"/>
</dbReference>
<feature type="region of interest" description="Disordered" evidence="2">
    <location>
        <begin position="297"/>
        <end position="326"/>
    </location>
</feature>
<evidence type="ECO:0000256" key="2">
    <source>
        <dbReference type="SAM" id="MobiDB-lite"/>
    </source>
</evidence>
<sequence length="326" mass="37762">MTTTNLVGVIEPYVVGNSFTEYAERFEEFFEFNQIDDNRKRSTFCTLSGPAIYSEIKLLFPGKKVKELSYAEIIQKLKSRYDKVDSDVIKCFKFNTRVQRADETTESFILDLKLQASLCDFGTYKDKAIRDRILVGVYDKNLQKQLLKEEKLTLADAERIITNYELANTRAAAINNEGQQVASVKQRLGRRAVYDQNRQNNYYNRRDQGRDRSRSRSRSASFQRRVRFSDDARRKDQYANYYCNNCGMKGHIKRQCRNTGGSNMRDNSISKVQSVVVPSTNVQYTLKQAMNRLKMEMSDESGEDSAGGNWKRSYKCASKPTEDTEY</sequence>
<keyword evidence="1" id="KW-0479">Metal-binding</keyword>
<keyword evidence="1" id="KW-0862">Zinc</keyword>
<dbReference type="GeneID" id="115259555"/>
<evidence type="ECO:0000313" key="5">
    <source>
        <dbReference type="Proteomes" id="UP000069940"/>
    </source>
</evidence>
<dbReference type="EnsemblMetazoa" id="AALFPA23_008503.R11484">
    <property type="protein sequence ID" value="AALFPA23_008503.P11484"/>
    <property type="gene ID" value="AALFPA23_008503"/>
</dbReference>
<evidence type="ECO:0000256" key="1">
    <source>
        <dbReference type="PROSITE-ProRule" id="PRU00047"/>
    </source>
</evidence>
<reference evidence="5" key="1">
    <citation type="journal article" date="2015" name="Proc. Natl. Acad. Sci. U.S.A.">
        <title>Genome sequence of the Asian Tiger mosquito, Aedes albopictus, reveals insights into its biology, genetics, and evolution.</title>
        <authorList>
            <person name="Chen X.G."/>
            <person name="Jiang X."/>
            <person name="Gu J."/>
            <person name="Xu M."/>
            <person name="Wu Y."/>
            <person name="Deng Y."/>
            <person name="Zhang C."/>
            <person name="Bonizzoni M."/>
            <person name="Dermauw W."/>
            <person name="Vontas J."/>
            <person name="Armbruster P."/>
            <person name="Huang X."/>
            <person name="Yang Y."/>
            <person name="Zhang H."/>
            <person name="He W."/>
            <person name="Peng H."/>
            <person name="Liu Y."/>
            <person name="Wu K."/>
            <person name="Chen J."/>
            <person name="Lirakis M."/>
            <person name="Topalis P."/>
            <person name="Van Leeuwen T."/>
            <person name="Hall A.B."/>
            <person name="Jiang X."/>
            <person name="Thorpe C."/>
            <person name="Mueller R.L."/>
            <person name="Sun C."/>
            <person name="Waterhouse R.M."/>
            <person name="Yan G."/>
            <person name="Tu Z.J."/>
            <person name="Fang X."/>
            <person name="James A.A."/>
        </authorList>
    </citation>
    <scope>NUCLEOTIDE SEQUENCE [LARGE SCALE GENOMIC DNA]</scope>
    <source>
        <strain evidence="5">Foshan</strain>
    </source>
</reference>
<dbReference type="SUPFAM" id="SSF57756">
    <property type="entry name" value="Retrovirus zinc finger-like domains"/>
    <property type="match status" value="1"/>
</dbReference>
<protein>
    <recommendedName>
        <fullName evidence="3">CCHC-type domain-containing protein</fullName>
    </recommendedName>
</protein>
<dbReference type="PANTHER" id="PTHR33198:SF19">
    <property type="entry name" value="CCHC-TYPE DOMAIN-CONTAINING PROTEIN"/>
    <property type="match status" value="1"/>
</dbReference>